<reference evidence="2" key="1">
    <citation type="submission" date="2019-07" db="EMBL/GenBank/DDBJ databases">
        <authorList>
            <person name="Wongkuna S."/>
            <person name="Scaria J."/>
        </authorList>
    </citation>
    <scope>NUCLEOTIDE SEQUENCE [LARGE SCALE GENOMIC DNA]</scope>
    <source>
        <strain evidence="2">SW178</strain>
    </source>
</reference>
<gene>
    <name evidence="2" type="ORF">FNY66_12515</name>
</gene>
<evidence type="ECO:0000313" key="3">
    <source>
        <dbReference type="Proteomes" id="UP000322025"/>
    </source>
</evidence>
<keyword evidence="1" id="KW-1133">Transmembrane helix</keyword>
<proteinExistence type="predicted"/>
<dbReference type="Proteomes" id="UP000322025">
    <property type="component" value="Unassembled WGS sequence"/>
</dbReference>
<name>A0A5M9HVA8_9FIRM</name>
<evidence type="ECO:0000313" key="2">
    <source>
        <dbReference type="EMBL" id="KAA8500638.1"/>
    </source>
</evidence>
<accession>A0A5M9HVA8</accession>
<organism evidence="2 3">
    <name type="scientific">Mediterraneibacter catenae</name>
    <dbReference type="NCBI Taxonomy" id="2594882"/>
    <lineage>
        <taxon>Bacteria</taxon>
        <taxon>Bacillati</taxon>
        <taxon>Bacillota</taxon>
        <taxon>Clostridia</taxon>
        <taxon>Lachnospirales</taxon>
        <taxon>Lachnospiraceae</taxon>
        <taxon>Mediterraneibacter</taxon>
    </lineage>
</organism>
<sequence length="95" mass="10438">MAFLVEQSSSCYQYRMDSAESSYECTKALLTVIDNELAEIIPIGDLILLEDPELPEKPLINGWKTELAAGIAAGGVFGSVITVYLRKVKKKESIN</sequence>
<evidence type="ECO:0000256" key="1">
    <source>
        <dbReference type="SAM" id="Phobius"/>
    </source>
</evidence>
<keyword evidence="1" id="KW-0472">Membrane</keyword>
<protein>
    <submittedName>
        <fullName evidence="2">Uncharacterized protein</fullName>
    </submittedName>
</protein>
<dbReference type="AlphaFoldDB" id="A0A5M9HVA8"/>
<keyword evidence="1" id="KW-0812">Transmembrane</keyword>
<dbReference type="EMBL" id="VMSO01000020">
    <property type="protein sequence ID" value="KAA8500638.1"/>
    <property type="molecule type" value="Genomic_DNA"/>
</dbReference>
<comment type="caution">
    <text evidence="2">The sequence shown here is derived from an EMBL/GenBank/DDBJ whole genome shotgun (WGS) entry which is preliminary data.</text>
</comment>
<feature type="transmembrane region" description="Helical" evidence="1">
    <location>
        <begin position="67"/>
        <end position="85"/>
    </location>
</feature>
<dbReference type="RefSeq" id="WP_150311361.1">
    <property type="nucleotide sequence ID" value="NZ_VMSO01000020.1"/>
</dbReference>
<keyword evidence="3" id="KW-1185">Reference proteome</keyword>